<organism evidence="1">
    <name type="scientific">uncultured Flavobacteriia bacterium</name>
    <dbReference type="NCBI Taxonomy" id="212695"/>
    <lineage>
        <taxon>Bacteria</taxon>
        <taxon>Pseudomonadati</taxon>
        <taxon>Bacteroidota</taxon>
        <taxon>Flavobacteriia</taxon>
        <taxon>environmental samples</taxon>
    </lineage>
</organism>
<sequence>MRIFLKSLSKYHRQLLCTFSVILLTLSVRSQNSEILVDLSNYSGSNGIQISIEDKLLHVTWETDNTTNYTSFRLEKNSGGKERRPQLPLIKSIGTTNKSIATEIFNDLQPEYALFLGERDLDKRKDSWQIFFDYPYQRSYSVQKALLDMESATVSSHGNRTTISFNGLKAGEFEGALNFTIYAGSSLLHMEAVISTEQNGRAFLYHAGLSNLSGQIKNVCWQNGVDEFIRQPSNKEFATPKKTRFRTIIAESDNGSLAVFSSPHRFLPPLDGVGNYGFNWSGQNYLDFFNGYGIGVRQPIFGDRRQVPWLNAEPGSIQKLGLFLYISDRKAENTLTQIKKFTHNDRFVDIPGYKKFTSHYHVEHSLDYLKKQKEQQTTGIPKGLENPDFVQFFKKMGIDIVHLGEFHNGATPRLKTEKRMQQLQIMHQECERLSTNDFLLLPGEEPNVQLGGHWMSFFPKPVNWVLNRSDDKPFVENTKEYGKVYHVGSKEDILKLFKKENGLIWVAHGRIKGSTGYPDNYKNEAFFTSDRYLGAAWKNMPANLSEDTMGSRILNLLDDMSNWNAKKYALGEVDVFDIRNDYELYGAMNVNYLKLDELPKFKDGWKPVLDVLSEGNFIVSTGEILLKKYSVGGQECGTTLKLKKDKKVELKAALDWTFPLKHIDIVTGDGKNIYHQKIKLNDTKAFGSKEFKINIDLKDRTWVRFEVWDIATNGTYTQPIWIEN</sequence>
<evidence type="ECO:0000313" key="1">
    <source>
        <dbReference type="EMBL" id="CCF99309.1"/>
    </source>
</evidence>
<proteinExistence type="predicted"/>
<gene>
    <name evidence="1" type="ORF">VIS_S3BAA50003</name>
</gene>
<dbReference type="AlphaFoldDB" id="H6RE48"/>
<name>H6RE48_9BACT</name>
<dbReference type="EMBL" id="FO117576">
    <property type="protein sequence ID" value="CCF99309.1"/>
    <property type="molecule type" value="Genomic_DNA"/>
</dbReference>
<protein>
    <submittedName>
        <fullName evidence="1">Uncharacterized protein</fullName>
    </submittedName>
</protein>
<reference evidence="1" key="2">
    <citation type="submission" date="2012-02" db="EMBL/GenBank/DDBJ databases">
        <authorList>
            <person name="Genoscope - CEA"/>
        </authorList>
    </citation>
    <scope>NUCLEOTIDE SEQUENCE</scope>
</reference>
<reference evidence="1" key="1">
    <citation type="journal article" date="2012" name="Environ. Microbiol.">
        <title>Genomic content of uncultured Bacteroidetes from contrasting oceanic provinces in the North Atlantic Ocean.</title>
        <authorList>
            <person name="Gomez-Pereira P.R."/>
            <person name="Schuler M."/>
            <person name="Fuchs B.M."/>
            <person name="Bennke C."/>
            <person name="Teeling H."/>
            <person name="Waldmann J."/>
            <person name="Richter M."/>
            <person name="Barbe V."/>
            <person name="Bataille E."/>
            <person name="Glockner F.O."/>
            <person name="Amann R."/>
        </authorList>
    </citation>
    <scope>NUCLEOTIDE SEQUENCE</scope>
</reference>
<accession>H6RE48</accession>